<reference evidence="3 4" key="1">
    <citation type="journal article" date="2019" name="Environ. Microbiol.">
        <title>At the nexus of three kingdoms: the genome of the mycorrhizal fungus Gigaspora margarita provides insights into plant, endobacterial and fungal interactions.</title>
        <authorList>
            <person name="Venice F."/>
            <person name="Ghignone S."/>
            <person name="Salvioli di Fossalunga A."/>
            <person name="Amselem J."/>
            <person name="Novero M."/>
            <person name="Xianan X."/>
            <person name="Sedzielewska Toro K."/>
            <person name="Morin E."/>
            <person name="Lipzen A."/>
            <person name="Grigoriev I.V."/>
            <person name="Henrissat B."/>
            <person name="Martin F.M."/>
            <person name="Bonfante P."/>
        </authorList>
    </citation>
    <scope>NUCLEOTIDE SEQUENCE [LARGE SCALE GENOMIC DNA]</scope>
    <source>
        <strain evidence="3 4">BEG34</strain>
    </source>
</reference>
<dbReference type="GO" id="GO:0004674">
    <property type="term" value="F:protein serine/threonine kinase activity"/>
    <property type="evidence" value="ECO:0007669"/>
    <property type="project" value="TreeGrafter"/>
</dbReference>
<name>A0A8H4ALB9_GIGMA</name>
<dbReference type="InterPro" id="IPR011009">
    <property type="entry name" value="Kinase-like_dom_sf"/>
</dbReference>
<dbReference type="AlphaFoldDB" id="A0A8H4ALB9"/>
<gene>
    <name evidence="3" type="ORF">F8M41_018698</name>
</gene>
<dbReference type="PANTHER" id="PTHR44329">
    <property type="entry name" value="SERINE/THREONINE-PROTEIN KINASE TNNI3K-RELATED"/>
    <property type="match status" value="1"/>
</dbReference>
<dbReference type="InterPro" id="IPR001245">
    <property type="entry name" value="Ser-Thr/Tyr_kinase_cat_dom"/>
</dbReference>
<sequence>MNIADFGLSGLGVLFWELSSGLPPFRTLKEHHVINGNREIPIEGAPADFKNLYCAAWNGRPDSRPDIEEICKKLKNMQLELFCKTFSNFKYSFSEKPEKIGEGGFGGIHKAYLEDMKQIVALKTLDHDDEEAFNREVKYTTKVKHASIIRFIGITQDPKTETYYMILQLANSGDLESYLKVHSSK</sequence>
<dbReference type="OrthoDB" id="2362128at2759"/>
<dbReference type="PROSITE" id="PS00107">
    <property type="entry name" value="PROTEIN_KINASE_ATP"/>
    <property type="match status" value="1"/>
</dbReference>
<dbReference type="Gene3D" id="1.10.510.10">
    <property type="entry name" value="Transferase(Phosphotransferase) domain 1"/>
    <property type="match status" value="2"/>
</dbReference>
<dbReference type="InterPro" id="IPR000719">
    <property type="entry name" value="Prot_kinase_dom"/>
</dbReference>
<comment type="caution">
    <text evidence="3">The sequence shown here is derived from an EMBL/GenBank/DDBJ whole genome shotgun (WGS) entry which is preliminary data.</text>
</comment>
<keyword evidence="1" id="KW-0547">Nucleotide-binding</keyword>
<evidence type="ECO:0000313" key="3">
    <source>
        <dbReference type="EMBL" id="KAF0508853.1"/>
    </source>
</evidence>
<evidence type="ECO:0000259" key="2">
    <source>
        <dbReference type="PROSITE" id="PS50011"/>
    </source>
</evidence>
<evidence type="ECO:0000256" key="1">
    <source>
        <dbReference type="PROSITE-ProRule" id="PRU10141"/>
    </source>
</evidence>
<protein>
    <submittedName>
        <fullName evidence="3">Kinase-like protein</fullName>
    </submittedName>
</protein>
<organism evidence="3 4">
    <name type="scientific">Gigaspora margarita</name>
    <dbReference type="NCBI Taxonomy" id="4874"/>
    <lineage>
        <taxon>Eukaryota</taxon>
        <taxon>Fungi</taxon>
        <taxon>Fungi incertae sedis</taxon>
        <taxon>Mucoromycota</taxon>
        <taxon>Glomeromycotina</taxon>
        <taxon>Glomeromycetes</taxon>
        <taxon>Diversisporales</taxon>
        <taxon>Gigasporaceae</taxon>
        <taxon>Gigaspora</taxon>
    </lineage>
</organism>
<dbReference type="Proteomes" id="UP000439903">
    <property type="component" value="Unassembled WGS sequence"/>
</dbReference>
<keyword evidence="3" id="KW-0418">Kinase</keyword>
<dbReference type="SUPFAM" id="SSF56112">
    <property type="entry name" value="Protein kinase-like (PK-like)"/>
    <property type="match status" value="2"/>
</dbReference>
<dbReference type="InterPro" id="IPR017441">
    <property type="entry name" value="Protein_kinase_ATP_BS"/>
</dbReference>
<keyword evidence="3" id="KW-0808">Transferase</keyword>
<dbReference type="Pfam" id="PF07714">
    <property type="entry name" value="PK_Tyr_Ser-Thr"/>
    <property type="match status" value="1"/>
</dbReference>
<dbReference type="InterPro" id="IPR051681">
    <property type="entry name" value="Ser/Thr_Kinases-Pseudokinases"/>
</dbReference>
<dbReference type="GO" id="GO:0005524">
    <property type="term" value="F:ATP binding"/>
    <property type="evidence" value="ECO:0007669"/>
    <property type="project" value="UniProtKB-UniRule"/>
</dbReference>
<proteinExistence type="predicted"/>
<keyword evidence="4" id="KW-1185">Reference proteome</keyword>
<dbReference type="EMBL" id="WTPW01000461">
    <property type="protein sequence ID" value="KAF0508853.1"/>
    <property type="molecule type" value="Genomic_DNA"/>
</dbReference>
<evidence type="ECO:0000313" key="4">
    <source>
        <dbReference type="Proteomes" id="UP000439903"/>
    </source>
</evidence>
<keyword evidence="1" id="KW-0067">ATP-binding</keyword>
<dbReference type="PROSITE" id="PS50011">
    <property type="entry name" value="PROTEIN_KINASE_DOM"/>
    <property type="match status" value="1"/>
</dbReference>
<feature type="domain" description="Protein kinase" evidence="2">
    <location>
        <begin position="94"/>
        <end position="185"/>
    </location>
</feature>
<feature type="binding site" evidence="1">
    <location>
        <position position="123"/>
    </location>
    <ligand>
        <name>ATP</name>
        <dbReference type="ChEBI" id="CHEBI:30616"/>
    </ligand>
</feature>
<accession>A0A8H4ALB9</accession>